<proteinExistence type="predicted"/>
<dbReference type="PANTHER" id="PTHR45876:SF8">
    <property type="entry name" value="FI04035P"/>
    <property type="match status" value="1"/>
</dbReference>
<dbReference type="Gene3D" id="1.10.555.10">
    <property type="entry name" value="Rho GTPase activation protein"/>
    <property type="match status" value="1"/>
</dbReference>
<dbReference type="SMART" id="SM00324">
    <property type="entry name" value="RhoGAP"/>
    <property type="match status" value="1"/>
</dbReference>
<dbReference type="AlphaFoldDB" id="A0A915E1A1"/>
<dbReference type="PANTHER" id="PTHR45876">
    <property type="entry name" value="FI04035P"/>
    <property type="match status" value="1"/>
</dbReference>
<reference evidence="4" key="1">
    <citation type="submission" date="2022-11" db="UniProtKB">
        <authorList>
            <consortium name="WormBaseParasite"/>
        </authorList>
    </citation>
    <scope>IDENTIFICATION</scope>
</reference>
<evidence type="ECO:0000313" key="3">
    <source>
        <dbReference type="Proteomes" id="UP000887574"/>
    </source>
</evidence>
<dbReference type="FunFam" id="1.10.555.10:FF:000045">
    <property type="entry name" value="RhoGAP domain containing protein"/>
    <property type="match status" value="1"/>
</dbReference>
<dbReference type="GO" id="GO:0005737">
    <property type="term" value="C:cytoplasm"/>
    <property type="evidence" value="ECO:0007669"/>
    <property type="project" value="TreeGrafter"/>
</dbReference>
<dbReference type="Proteomes" id="UP000887574">
    <property type="component" value="Unplaced"/>
</dbReference>
<protein>
    <submittedName>
        <fullName evidence="4">Rho-GAP domain-containing protein</fullName>
    </submittedName>
</protein>
<feature type="region of interest" description="Disordered" evidence="1">
    <location>
        <begin position="88"/>
        <end position="165"/>
    </location>
</feature>
<evidence type="ECO:0000259" key="2">
    <source>
        <dbReference type="PROSITE" id="PS50238"/>
    </source>
</evidence>
<organism evidence="3 4">
    <name type="scientific">Ditylenchus dipsaci</name>
    <dbReference type="NCBI Taxonomy" id="166011"/>
    <lineage>
        <taxon>Eukaryota</taxon>
        <taxon>Metazoa</taxon>
        <taxon>Ecdysozoa</taxon>
        <taxon>Nematoda</taxon>
        <taxon>Chromadorea</taxon>
        <taxon>Rhabditida</taxon>
        <taxon>Tylenchina</taxon>
        <taxon>Tylenchomorpha</taxon>
        <taxon>Sphaerularioidea</taxon>
        <taxon>Anguinidae</taxon>
        <taxon>Anguininae</taxon>
        <taxon>Ditylenchus</taxon>
    </lineage>
</organism>
<dbReference type="SUPFAM" id="SSF48350">
    <property type="entry name" value="GTPase activation domain, GAP"/>
    <property type="match status" value="1"/>
</dbReference>
<feature type="domain" description="Rho-GAP" evidence="2">
    <location>
        <begin position="333"/>
        <end position="521"/>
    </location>
</feature>
<dbReference type="GO" id="GO:0005096">
    <property type="term" value="F:GTPase activator activity"/>
    <property type="evidence" value="ECO:0007669"/>
    <property type="project" value="TreeGrafter"/>
</dbReference>
<feature type="region of interest" description="Disordered" evidence="1">
    <location>
        <begin position="1"/>
        <end position="67"/>
    </location>
</feature>
<feature type="compositionally biased region" description="Low complexity" evidence="1">
    <location>
        <begin position="42"/>
        <end position="67"/>
    </location>
</feature>
<evidence type="ECO:0000313" key="4">
    <source>
        <dbReference type="WBParaSite" id="jg24831"/>
    </source>
</evidence>
<dbReference type="GO" id="GO:0007165">
    <property type="term" value="P:signal transduction"/>
    <property type="evidence" value="ECO:0007669"/>
    <property type="project" value="InterPro"/>
</dbReference>
<dbReference type="InterPro" id="IPR000198">
    <property type="entry name" value="RhoGAP_dom"/>
</dbReference>
<keyword evidence="3" id="KW-1185">Reference proteome</keyword>
<evidence type="ECO:0000256" key="1">
    <source>
        <dbReference type="SAM" id="MobiDB-lite"/>
    </source>
</evidence>
<sequence>MHRTNKSKTLRQYAYWENTEGPSHDTHFRRTSLRNTTSRFPQQSSRPEPEQQSSSSNSSTQAQSKAQFQNHNDNHYTNFCNDLRSNLTQDTSSISQPPSYNNNHHWKAHQPNGGSQTIELPRHRFPSSSSCRSRNTKMRNPEIPLLEGSPRSSSTVTPVFGARNQSSPFSHLKDFKSYSPTSSMSSLGGQSAELLSAATTQDSMATLSTADRESISSTSKQWFHRQEAEKQAIAMCKLVMEYMGDRKSKTMTDQIALSIVECCSSRDSIRKGWELLGIFLSLVGTPTSTDVHEKLLKFVESNGDPILDSPEVTPHNMPNTARYNIFYPSKFGTELAELMELQATQYPHLRIPWIEATLIRLVFESGGDKTEGLFRIASDPEQLQTALIQLEIGVPPKVKDPHVAAALLKQWLRQLPTPIVPPPFYNRCLLAAGHPDECCQLINSLPEINRLVLTQIIILLQKLCKDEETVRLTKMDVANLSMVMAPNILRCESKDPAVIFANSRKEMEFIKTVLTHYDTMDLEVLF</sequence>
<feature type="compositionally biased region" description="Polar residues" evidence="1">
    <location>
        <begin position="150"/>
        <end position="165"/>
    </location>
</feature>
<dbReference type="WBParaSite" id="jg24831">
    <property type="protein sequence ID" value="jg24831"/>
    <property type="gene ID" value="jg24831"/>
</dbReference>
<accession>A0A915E1A1</accession>
<dbReference type="InterPro" id="IPR008936">
    <property type="entry name" value="Rho_GTPase_activation_prot"/>
</dbReference>
<feature type="compositionally biased region" description="Polar residues" evidence="1">
    <location>
        <begin position="88"/>
        <end position="103"/>
    </location>
</feature>
<dbReference type="Pfam" id="PF00620">
    <property type="entry name" value="RhoGAP"/>
    <property type="match status" value="1"/>
</dbReference>
<dbReference type="PROSITE" id="PS50238">
    <property type="entry name" value="RHOGAP"/>
    <property type="match status" value="1"/>
</dbReference>
<name>A0A915E1A1_9BILA</name>